<comment type="similarity">
    <text evidence="6">Belongs to the ABC-4 integral membrane protein family.</text>
</comment>
<feature type="domain" description="ABC3 transporter permease C-terminal" evidence="8">
    <location>
        <begin position="678"/>
        <end position="796"/>
    </location>
</feature>
<comment type="caution">
    <text evidence="9">The sequence shown here is derived from an EMBL/GenBank/DDBJ whole genome shotgun (WGS) entry which is preliminary data.</text>
</comment>
<feature type="transmembrane region" description="Helical" evidence="7">
    <location>
        <begin position="312"/>
        <end position="333"/>
    </location>
</feature>
<protein>
    <recommendedName>
        <fullName evidence="8">ABC3 transporter permease C-terminal domain-containing protein</fullName>
    </recommendedName>
</protein>
<evidence type="ECO:0000313" key="10">
    <source>
        <dbReference type="Proteomes" id="UP000077857"/>
    </source>
</evidence>
<feature type="transmembrane region" description="Helical" evidence="7">
    <location>
        <begin position="671"/>
        <end position="699"/>
    </location>
</feature>
<feature type="transmembrane region" description="Helical" evidence="7">
    <location>
        <begin position="354"/>
        <end position="371"/>
    </location>
</feature>
<dbReference type="InterPro" id="IPR003838">
    <property type="entry name" value="ABC3_permease_C"/>
</dbReference>
<organism evidence="9 10">
    <name type="scientific">Methylomonas koyamae</name>
    <dbReference type="NCBI Taxonomy" id="702114"/>
    <lineage>
        <taxon>Bacteria</taxon>
        <taxon>Pseudomonadati</taxon>
        <taxon>Pseudomonadota</taxon>
        <taxon>Gammaproteobacteria</taxon>
        <taxon>Methylococcales</taxon>
        <taxon>Methylococcaceae</taxon>
        <taxon>Methylomonas</taxon>
    </lineage>
</organism>
<evidence type="ECO:0000256" key="6">
    <source>
        <dbReference type="ARBA" id="ARBA00038076"/>
    </source>
</evidence>
<dbReference type="EMBL" id="LUUJ01000134">
    <property type="protein sequence ID" value="OAI10452.1"/>
    <property type="molecule type" value="Genomic_DNA"/>
</dbReference>
<dbReference type="GO" id="GO:0005886">
    <property type="term" value="C:plasma membrane"/>
    <property type="evidence" value="ECO:0007669"/>
    <property type="project" value="UniProtKB-SubCell"/>
</dbReference>
<name>A0A177MXU1_9GAMM</name>
<sequence>MSALAYKFRADLWRHKGRSLLAVASIAIGLFCVGTIFGMIDLLLAKMDAAHRQSQPSHISMLLRSAADSAVLERIAALPDIAGVEGVNPVAVRFRSGPEAAWQNASLIVRTDYAHQLYDRTSLVSGNWPAAGRLAIENLSAQHTGLGSGANLQLQIERAELNFPLDGVVRHPFVKPPKFGGQTVFFASTADAALFGLAPRSFRQLLVQVKPPYSEDKARAAASQIRSLLAERGVAANATLLQDPDRHWGRPFLAGINGVLEIMALAALALSASLIANTVSAHITQQTDQIGVMKAVGGSNLAIAGLYLSETLLLAIAAIALAAPPAALAAHFASCRLLAIFDIGCGTFELPNRALAYLVVGGLLVPLAAAVGPVWRGAAMTVRAAIASYGLGADFGRSRFDARLQGLAGRWLPTVYAAALGNLFRRKTRLLLTQSVLAVAGVAFMSLASLIASLNLTLDNEMARSRYALKLGLASDQPRQMLQDAIKAADPACSVETWRRLPLELSGDRGVFRQKGSLGLQMLALPAGSETYRPRIESGRWLQADDAGRAVLVLNAETAALNGIKTGDTVAAAIGRDRQTWQVVGLYRWLAGSQYAVEPVYAPLETIEKNLGGDTASLALVTAPVATLQEETALRQRLSEMLQQRGVAADVYNTHGRLEQRGYARNQFKPVIGALSGLAAMLAAVGGIGLSGTLAIGVLQRSREIGVLRAIGAPSPTLFRLFMLEGLFHGVLAWLISVPLAYRAGAPLAKRLGETMFGLSLDYRFDFAAAGYWLGLILLLAAAASYFPARKAANMAIQDCLSH</sequence>
<feature type="transmembrane region" description="Helical" evidence="7">
    <location>
        <begin position="436"/>
        <end position="458"/>
    </location>
</feature>
<dbReference type="RefSeq" id="WP_064042617.1">
    <property type="nucleotide sequence ID" value="NZ_LUUJ01000134.1"/>
</dbReference>
<dbReference type="GO" id="GO:0022857">
    <property type="term" value="F:transmembrane transporter activity"/>
    <property type="evidence" value="ECO:0007669"/>
    <property type="project" value="TreeGrafter"/>
</dbReference>
<feature type="transmembrane region" description="Helical" evidence="7">
    <location>
        <begin position="20"/>
        <end position="44"/>
    </location>
</feature>
<proteinExistence type="inferred from homology"/>
<evidence type="ECO:0000256" key="3">
    <source>
        <dbReference type="ARBA" id="ARBA00022692"/>
    </source>
</evidence>
<gene>
    <name evidence="9" type="ORF">A1507_03985</name>
</gene>
<accession>A0A177MXU1</accession>
<feature type="transmembrane region" description="Helical" evidence="7">
    <location>
        <begin position="252"/>
        <end position="276"/>
    </location>
</feature>
<keyword evidence="4 7" id="KW-1133">Transmembrane helix</keyword>
<evidence type="ECO:0000256" key="1">
    <source>
        <dbReference type="ARBA" id="ARBA00004651"/>
    </source>
</evidence>
<dbReference type="AlphaFoldDB" id="A0A177MXU1"/>
<evidence type="ECO:0000256" key="5">
    <source>
        <dbReference type="ARBA" id="ARBA00023136"/>
    </source>
</evidence>
<keyword evidence="2" id="KW-1003">Cell membrane</keyword>
<reference evidence="9 10" key="1">
    <citation type="submission" date="2016-03" db="EMBL/GenBank/DDBJ databases">
        <authorList>
            <person name="Ploux O."/>
        </authorList>
    </citation>
    <scope>NUCLEOTIDE SEQUENCE [LARGE SCALE GENOMIC DNA]</scope>
    <source>
        <strain evidence="9 10">R-45378</strain>
    </source>
</reference>
<keyword evidence="5 7" id="KW-0472">Membrane</keyword>
<evidence type="ECO:0000256" key="2">
    <source>
        <dbReference type="ARBA" id="ARBA00022475"/>
    </source>
</evidence>
<dbReference type="Pfam" id="PF02687">
    <property type="entry name" value="FtsX"/>
    <property type="match status" value="2"/>
</dbReference>
<feature type="transmembrane region" description="Helical" evidence="7">
    <location>
        <begin position="719"/>
        <end position="742"/>
    </location>
</feature>
<dbReference type="Proteomes" id="UP000077857">
    <property type="component" value="Unassembled WGS sequence"/>
</dbReference>
<comment type="subcellular location">
    <subcellularLocation>
        <location evidence="1">Cell membrane</location>
        <topology evidence="1">Multi-pass membrane protein</topology>
    </subcellularLocation>
</comment>
<dbReference type="PANTHER" id="PTHR30572">
    <property type="entry name" value="MEMBRANE COMPONENT OF TRANSPORTER-RELATED"/>
    <property type="match status" value="1"/>
</dbReference>
<evidence type="ECO:0000256" key="7">
    <source>
        <dbReference type="SAM" id="Phobius"/>
    </source>
</evidence>
<keyword evidence="3 7" id="KW-0812">Transmembrane</keyword>
<feature type="transmembrane region" description="Helical" evidence="7">
    <location>
        <begin position="763"/>
        <end position="787"/>
    </location>
</feature>
<evidence type="ECO:0000256" key="4">
    <source>
        <dbReference type="ARBA" id="ARBA00022989"/>
    </source>
</evidence>
<dbReference type="InterPro" id="IPR050250">
    <property type="entry name" value="Macrolide_Exporter_MacB"/>
</dbReference>
<feature type="domain" description="ABC3 transporter permease C-terminal" evidence="8">
    <location>
        <begin position="262"/>
        <end position="379"/>
    </location>
</feature>
<dbReference type="OrthoDB" id="9770036at2"/>
<dbReference type="PANTHER" id="PTHR30572:SF4">
    <property type="entry name" value="ABC TRANSPORTER PERMEASE YTRF"/>
    <property type="match status" value="1"/>
</dbReference>
<evidence type="ECO:0000313" key="9">
    <source>
        <dbReference type="EMBL" id="OAI10452.1"/>
    </source>
</evidence>
<evidence type="ECO:0000259" key="8">
    <source>
        <dbReference type="Pfam" id="PF02687"/>
    </source>
</evidence>